<feature type="region of interest" description="Disordered" evidence="2">
    <location>
        <begin position="983"/>
        <end position="1002"/>
    </location>
</feature>
<dbReference type="RefSeq" id="XP_031768848.2">
    <property type="nucleotide sequence ID" value="XM_031912988.2"/>
</dbReference>
<keyword evidence="1" id="KW-0175">Coiled coil</keyword>
<evidence type="ECO:0000256" key="1">
    <source>
        <dbReference type="SAM" id="Coils"/>
    </source>
</evidence>
<dbReference type="SUPFAM" id="SSF47391">
    <property type="entry name" value="Dimerization-anchoring domain of cAMP-dependent PK regulatory subunit"/>
    <property type="match status" value="1"/>
</dbReference>
<dbReference type="PROSITE" id="PS50096">
    <property type="entry name" value="IQ"/>
    <property type="match status" value="1"/>
</dbReference>
<organism evidence="3 4">
    <name type="scientific">Galleria mellonella</name>
    <name type="common">Greater wax moth</name>
    <dbReference type="NCBI Taxonomy" id="7137"/>
    <lineage>
        <taxon>Eukaryota</taxon>
        <taxon>Metazoa</taxon>
        <taxon>Ecdysozoa</taxon>
        <taxon>Arthropoda</taxon>
        <taxon>Hexapoda</taxon>
        <taxon>Insecta</taxon>
        <taxon>Pterygota</taxon>
        <taxon>Neoptera</taxon>
        <taxon>Endopterygota</taxon>
        <taxon>Lepidoptera</taxon>
        <taxon>Glossata</taxon>
        <taxon>Ditrysia</taxon>
        <taxon>Pyraloidea</taxon>
        <taxon>Pyralidae</taxon>
        <taxon>Galleriinae</taxon>
        <taxon>Galleria</taxon>
    </lineage>
</organism>
<dbReference type="PANTHER" id="PTHR10699:SF11">
    <property type="entry name" value="IGLOO, ISOFORM A"/>
    <property type="match status" value="1"/>
</dbReference>
<dbReference type="InterPro" id="IPR000048">
    <property type="entry name" value="IQ_motif_EF-hand-BS"/>
</dbReference>
<dbReference type="Proteomes" id="UP001652740">
    <property type="component" value="Unplaced"/>
</dbReference>
<keyword evidence="3" id="KW-1185">Reference proteome</keyword>
<protein>
    <submittedName>
        <fullName evidence="4">Leucine-rich repeat-containing protein DDB_G0290503 isoform X1</fullName>
    </submittedName>
</protein>
<dbReference type="CDD" id="cd12084">
    <property type="entry name" value="DD_RII_PKA-like"/>
    <property type="match status" value="1"/>
</dbReference>
<dbReference type="SMART" id="SM00015">
    <property type="entry name" value="IQ"/>
    <property type="match status" value="2"/>
</dbReference>
<feature type="region of interest" description="Disordered" evidence="2">
    <location>
        <begin position="1019"/>
        <end position="1039"/>
    </location>
</feature>
<name>A0A6J3C5U9_GALME</name>
<dbReference type="Gene3D" id="1.20.890.10">
    <property type="entry name" value="cAMP-dependent protein kinase regulatory subunit, dimerization-anchoring domain"/>
    <property type="match status" value="1"/>
</dbReference>
<feature type="coiled-coil region" evidence="1">
    <location>
        <begin position="459"/>
        <end position="486"/>
    </location>
</feature>
<dbReference type="GeneID" id="113519823"/>
<dbReference type="PANTHER" id="PTHR10699">
    <property type="entry name" value="NEUROMODULIN"/>
    <property type="match status" value="1"/>
</dbReference>
<dbReference type="Pfam" id="PF00612">
    <property type="entry name" value="IQ"/>
    <property type="match status" value="2"/>
</dbReference>
<proteinExistence type="predicted"/>
<accession>A0A6J3C5U9</accession>
<gene>
    <name evidence="4" type="primary">LOC113519823</name>
</gene>
<dbReference type="Gene3D" id="1.20.5.190">
    <property type="match status" value="1"/>
</dbReference>
<evidence type="ECO:0000256" key="2">
    <source>
        <dbReference type="SAM" id="MobiDB-lite"/>
    </source>
</evidence>
<evidence type="ECO:0000313" key="3">
    <source>
        <dbReference type="Proteomes" id="UP001652740"/>
    </source>
</evidence>
<reference evidence="4" key="1">
    <citation type="submission" date="2025-08" db="UniProtKB">
        <authorList>
            <consortium name="RefSeq"/>
        </authorList>
    </citation>
    <scope>IDENTIFICATION</scope>
    <source>
        <tissue evidence="4">Whole larvae</tissue>
    </source>
</reference>
<evidence type="ECO:0000313" key="4">
    <source>
        <dbReference type="RefSeq" id="XP_031768848.2"/>
    </source>
</evidence>
<sequence>MYLFFNYKIYGFSSFLVKMRLTGSRAYTRPTPVPKMPVGLVELMEGLTKDVLKQNPTDIYEYCANHMQMLLNIRDGPTSKPILEQKIKRAQEKIRRRAEERWQKYLKEMQESAANSDLLSHNCLELNEPENTINIKPPSSQTHSETENTINLKPPIHPELNLKNLSEVEIFHEFSGNLNNLNQLEPILSTDIETKYVNNDTGNVTNKLNIDSLNEITDIISNEKSNIQTNIEEELLKDDVNAINSLEIHTSAQNTKNDIKNDKRNEEQMSDIKDNVAEVKLLSPLNNNHESNNEDKTNINIQTHQNADVSKNGEMEIDNQNNELSIMQGNETKETNQLSEYVLNETDKPNSIITEQNNNCGHYLKEINDSIDLTKNLSHQESKKIIDEQIKLTEFTDNDKISYSESKEHVVRLSDAGTPVNKETTDDTKFETQILTSDNNSFHKIPHEFNEDSVIENENVKLQDINKEVMENVEQDENKYDMLNNDKSIDQIDQKTLIVEKHHKIKDDIEYDAKVENLLKIEDDANSETKVEITENVIVENIHKGEQIEKNYETDDNGIKSDINNRYEQPDVKIDMKVTDSRPFIEKNIEKVEETNNSLILENYNETIAELKSSNENEINNKDTNVSTLQMAIENHSLSQENKRDESATAENDELIQNDTVISIVDPELSNNADVKVEIKSISFDGSTDGNDSSADVKSAISENCEDLNETNISNPSNMDLETAAITIQKVFRSFLFKSRASTLDDTNDEINSLEEDNNKKEEIDYQIMNGNKERRGISRMDTVLQTVNEEKSLSLSTDDSSLSSAATTIQAHVRGFLVRNKLHLNKTSTNSLGNSDGTSTISLDGDIENNKNKTILNIHIVPEGGNYLSRDESVLTSMDISLDGSPPSSLNLHPLGYDRNERKQLKREDAIQSISPPSNNSGKLSEDIDSVKEMIINDGELSLTQNNVGKNLTYCEEHQIDPQFSDIPSDNTTIESLVETEKTHDKNNINNPHSKVQTDVEKRKGTLTKMSSDEMDVVTPFQENPHDSKSADSNSASKLMHSSEFHDIVLPTKVSRSDTSVVREFKSVLVYFLLWNNS</sequence>